<evidence type="ECO:0000256" key="5">
    <source>
        <dbReference type="ARBA" id="ARBA00023315"/>
    </source>
</evidence>
<sequence>MGAIRGGAVLAGFFALTVPLMPVQALLVRTSIKGARNFPHWYHRQVCRLLGIRLHIEGAVMRDRPVLLVANHTTWLDIPVLSAVAPVSFVAKKEVGSWPFVASLARLQRTVFVDRNRRTAVGQTTGEIGERLGQGDAIVLFAEGTSSDGNRVLPFMTSLFAAARPATGEANAAPDAVVQTLSVVYTRLHGLPLGRSGRPAVAWYGDMEMRGHAWALLKSGPLDVVIKVGDPVPLASFADRKALARHSEAQVRENVVRILRARPPGTAIVVTAPDPVPSPVRVRPRAAERGQKWT</sequence>
<dbReference type="PANTHER" id="PTHR10434:SF64">
    <property type="entry name" value="1-ACYL-SN-GLYCEROL-3-PHOSPHATE ACYLTRANSFERASE-RELATED"/>
    <property type="match status" value="1"/>
</dbReference>
<dbReference type="SUPFAM" id="SSF69593">
    <property type="entry name" value="Glycerol-3-phosphate (1)-acyltransferase"/>
    <property type="match status" value="1"/>
</dbReference>
<name>A0A6I3KJS2_9HYPH</name>
<dbReference type="SMART" id="SM00563">
    <property type="entry name" value="PlsC"/>
    <property type="match status" value="1"/>
</dbReference>
<dbReference type="EMBL" id="WMBQ01000001">
    <property type="protein sequence ID" value="MTD94618.1"/>
    <property type="molecule type" value="Genomic_DNA"/>
</dbReference>
<evidence type="ECO:0000259" key="6">
    <source>
        <dbReference type="SMART" id="SM00563"/>
    </source>
</evidence>
<dbReference type="GO" id="GO:0006654">
    <property type="term" value="P:phosphatidic acid biosynthetic process"/>
    <property type="evidence" value="ECO:0007669"/>
    <property type="project" value="TreeGrafter"/>
</dbReference>
<reference evidence="7 8" key="1">
    <citation type="submission" date="2019-11" db="EMBL/GenBank/DDBJ databases">
        <title>Identification of a novel strain.</title>
        <authorList>
            <person name="Xu Q."/>
            <person name="Wang G."/>
        </authorList>
    </citation>
    <scope>NUCLEOTIDE SEQUENCE [LARGE SCALE GENOMIC DNA]</scope>
    <source>
        <strain evidence="8">xq</strain>
    </source>
</reference>
<gene>
    <name evidence="7" type="ORF">GIW81_09770</name>
</gene>
<evidence type="ECO:0000313" key="8">
    <source>
        <dbReference type="Proteomes" id="UP000440694"/>
    </source>
</evidence>
<comment type="pathway">
    <text evidence="1">Lipid metabolism.</text>
</comment>
<keyword evidence="5 7" id="KW-0012">Acyltransferase</keyword>
<dbReference type="Proteomes" id="UP000440694">
    <property type="component" value="Unassembled WGS sequence"/>
</dbReference>
<keyword evidence="3 7" id="KW-0808">Transferase</keyword>
<evidence type="ECO:0000313" key="7">
    <source>
        <dbReference type="EMBL" id="MTD94618.1"/>
    </source>
</evidence>
<keyword evidence="8" id="KW-1185">Reference proteome</keyword>
<accession>A0A6I3KJS2</accession>
<evidence type="ECO:0000256" key="3">
    <source>
        <dbReference type="ARBA" id="ARBA00022679"/>
    </source>
</evidence>
<dbReference type="GO" id="GO:0003841">
    <property type="term" value="F:1-acylglycerol-3-phosphate O-acyltransferase activity"/>
    <property type="evidence" value="ECO:0007669"/>
    <property type="project" value="TreeGrafter"/>
</dbReference>
<proteinExistence type="predicted"/>
<dbReference type="RefSeq" id="WP_154739016.1">
    <property type="nucleotide sequence ID" value="NZ_WMBQ01000001.1"/>
</dbReference>
<evidence type="ECO:0000256" key="1">
    <source>
        <dbReference type="ARBA" id="ARBA00005189"/>
    </source>
</evidence>
<evidence type="ECO:0000256" key="2">
    <source>
        <dbReference type="ARBA" id="ARBA00022516"/>
    </source>
</evidence>
<protein>
    <submittedName>
        <fullName evidence="7">1-acyl-sn-glycerol-3-phosphate acyltransferase</fullName>
    </submittedName>
</protein>
<comment type="caution">
    <text evidence="7">The sequence shown here is derived from an EMBL/GenBank/DDBJ whole genome shotgun (WGS) entry which is preliminary data.</text>
</comment>
<dbReference type="AlphaFoldDB" id="A0A6I3KJS2"/>
<dbReference type="Pfam" id="PF01553">
    <property type="entry name" value="Acyltransferase"/>
    <property type="match status" value="1"/>
</dbReference>
<dbReference type="InterPro" id="IPR002123">
    <property type="entry name" value="Plipid/glycerol_acylTrfase"/>
</dbReference>
<evidence type="ECO:0000256" key="4">
    <source>
        <dbReference type="ARBA" id="ARBA00023098"/>
    </source>
</evidence>
<dbReference type="CDD" id="cd07989">
    <property type="entry name" value="LPLAT_AGPAT-like"/>
    <property type="match status" value="1"/>
</dbReference>
<keyword evidence="2" id="KW-0444">Lipid biosynthesis</keyword>
<dbReference type="PANTHER" id="PTHR10434">
    <property type="entry name" value="1-ACYL-SN-GLYCEROL-3-PHOSPHATE ACYLTRANSFERASE"/>
    <property type="match status" value="1"/>
</dbReference>
<keyword evidence="4" id="KW-0443">Lipid metabolism</keyword>
<feature type="domain" description="Phospholipid/glycerol acyltransferase" evidence="6">
    <location>
        <begin position="66"/>
        <end position="186"/>
    </location>
</feature>
<organism evidence="7 8">
    <name type="scientific">Hyphomicrobium album</name>
    <dbReference type="NCBI Taxonomy" id="2665159"/>
    <lineage>
        <taxon>Bacteria</taxon>
        <taxon>Pseudomonadati</taxon>
        <taxon>Pseudomonadota</taxon>
        <taxon>Alphaproteobacteria</taxon>
        <taxon>Hyphomicrobiales</taxon>
        <taxon>Hyphomicrobiaceae</taxon>
        <taxon>Hyphomicrobium</taxon>
    </lineage>
</organism>